<evidence type="ECO:0000256" key="3">
    <source>
        <dbReference type="ARBA" id="ARBA00022927"/>
    </source>
</evidence>
<dbReference type="SUPFAM" id="SSF54611">
    <property type="entry name" value="SecB-like"/>
    <property type="match status" value="1"/>
</dbReference>
<dbReference type="Pfam" id="PF02556">
    <property type="entry name" value="SecB"/>
    <property type="match status" value="1"/>
</dbReference>
<keyword evidence="3 5" id="KW-0653">Protein transport</keyword>
<keyword evidence="7" id="KW-1185">Reference proteome</keyword>
<dbReference type="PANTHER" id="PTHR36918">
    <property type="match status" value="1"/>
</dbReference>
<sequence length="160" mass="17710">MPENEQQAPVQPQFALQRIYVKDISFESPNAPEVFQQQWKPQINMDLNTASNKVSDSQFEVVLSLSITAKVEEKVAFIVEIQQAGIFHITGIEGPQLAQTLGAFCPNVLFPYAREAVDSLVNKGSFPSLMLAPVNFDAIFAEAMQRKQEEAAQEEGAATH</sequence>
<evidence type="ECO:0000256" key="5">
    <source>
        <dbReference type="HAMAP-Rule" id="MF_00821"/>
    </source>
</evidence>
<comment type="subunit">
    <text evidence="5">Homotetramer, a dimer of dimers. One homotetramer interacts with 1 SecA dimer.</text>
</comment>
<evidence type="ECO:0000313" key="7">
    <source>
        <dbReference type="Proteomes" id="UP001163739"/>
    </source>
</evidence>
<keyword evidence="5" id="KW-0963">Cytoplasm</keyword>
<keyword evidence="2 5" id="KW-0813">Transport</keyword>
<evidence type="ECO:0000313" key="6">
    <source>
        <dbReference type="EMBL" id="UZE97035.1"/>
    </source>
</evidence>
<evidence type="ECO:0000256" key="4">
    <source>
        <dbReference type="ARBA" id="ARBA00023010"/>
    </source>
</evidence>
<evidence type="ECO:0000256" key="1">
    <source>
        <dbReference type="ARBA" id="ARBA00009990"/>
    </source>
</evidence>
<dbReference type="NCBIfam" id="TIGR00809">
    <property type="entry name" value="secB"/>
    <property type="match status" value="1"/>
</dbReference>
<dbReference type="PRINTS" id="PR01594">
    <property type="entry name" value="SECBCHAPRONE"/>
</dbReference>
<dbReference type="InterPro" id="IPR035958">
    <property type="entry name" value="SecB-like_sf"/>
</dbReference>
<comment type="similarity">
    <text evidence="1 5">Belongs to the SecB family.</text>
</comment>
<organism evidence="6 7">
    <name type="scientific">Alkalimarinus alittae</name>
    <dbReference type="NCBI Taxonomy" id="2961619"/>
    <lineage>
        <taxon>Bacteria</taxon>
        <taxon>Pseudomonadati</taxon>
        <taxon>Pseudomonadota</taxon>
        <taxon>Gammaproteobacteria</taxon>
        <taxon>Alteromonadales</taxon>
        <taxon>Alteromonadaceae</taxon>
        <taxon>Alkalimarinus</taxon>
    </lineage>
</organism>
<proteinExistence type="inferred from homology"/>
<dbReference type="InterPro" id="IPR003708">
    <property type="entry name" value="SecB"/>
</dbReference>
<protein>
    <recommendedName>
        <fullName evidence="5">Protein-export protein SecB</fullName>
    </recommendedName>
</protein>
<dbReference type="RefSeq" id="WP_265048516.1">
    <property type="nucleotide sequence ID" value="NZ_CP100390.1"/>
</dbReference>
<gene>
    <name evidence="5 6" type="primary">secB</name>
    <name evidence="6" type="ORF">NKI27_04615</name>
</gene>
<reference evidence="6" key="1">
    <citation type="submission" date="2022-06" db="EMBL/GenBank/DDBJ databases">
        <title>Alkalimarinus sp. nov., isolated from gut of a Alitta virens.</title>
        <authorList>
            <person name="Yang A.I."/>
            <person name="Shin N.-R."/>
        </authorList>
    </citation>
    <scope>NUCLEOTIDE SEQUENCE</scope>
    <source>
        <strain evidence="6">A2M4</strain>
    </source>
</reference>
<evidence type="ECO:0000256" key="2">
    <source>
        <dbReference type="ARBA" id="ARBA00022448"/>
    </source>
</evidence>
<name>A0ABY6N4U8_9ALTE</name>
<accession>A0ABY6N4U8</accession>
<comment type="subcellular location">
    <subcellularLocation>
        <location evidence="5">Cytoplasm</location>
    </subcellularLocation>
</comment>
<keyword evidence="5" id="KW-0143">Chaperone</keyword>
<comment type="function">
    <text evidence="5">One of the proteins required for the normal export of preproteins out of the cell cytoplasm. It is a molecular chaperone that binds to a subset of precursor proteins, maintaining them in a translocation-competent state. It also specifically binds to its receptor SecA.</text>
</comment>
<dbReference type="Gene3D" id="3.10.420.10">
    <property type="entry name" value="SecB-like"/>
    <property type="match status" value="1"/>
</dbReference>
<dbReference type="HAMAP" id="MF_00821">
    <property type="entry name" value="SecB"/>
    <property type="match status" value="1"/>
</dbReference>
<dbReference type="Proteomes" id="UP001163739">
    <property type="component" value="Chromosome"/>
</dbReference>
<dbReference type="PANTHER" id="PTHR36918:SF1">
    <property type="entry name" value="PROTEIN-EXPORT PROTEIN SECB"/>
    <property type="match status" value="1"/>
</dbReference>
<keyword evidence="4 5" id="KW-0811">Translocation</keyword>
<dbReference type="EMBL" id="CP100390">
    <property type="protein sequence ID" value="UZE97035.1"/>
    <property type="molecule type" value="Genomic_DNA"/>
</dbReference>
<dbReference type="NCBIfam" id="NF004393">
    <property type="entry name" value="PRK05751.1-4"/>
    <property type="match status" value="1"/>
</dbReference>